<dbReference type="STRING" id="1166340.SAMN05192583_1602"/>
<sequence>MESHPSSVKCRQIALELQVANWVWEHRPASAQDLVGGRHRYRHGDGLHDSELAVVEPGEPRCDRWQRSFLFIDHDQALIGPNLPLNGIPPIRAPFPTAFVKASPSTADCEPNTQELTSPLTV</sequence>
<proteinExistence type="predicted"/>
<evidence type="ECO:0000313" key="1">
    <source>
        <dbReference type="EMBL" id="SEM94261.1"/>
    </source>
</evidence>
<reference evidence="2" key="1">
    <citation type="submission" date="2016-10" db="EMBL/GenBank/DDBJ databases">
        <authorList>
            <person name="Varghese N."/>
            <person name="Submissions S."/>
        </authorList>
    </citation>
    <scope>NUCLEOTIDE SEQUENCE [LARGE SCALE GENOMIC DNA]</scope>
    <source>
        <strain evidence="2">S6-262</strain>
    </source>
</reference>
<dbReference type="EMBL" id="FOCF01000003">
    <property type="protein sequence ID" value="SEM94261.1"/>
    <property type="molecule type" value="Genomic_DNA"/>
</dbReference>
<dbReference type="RefSeq" id="WP_139198051.1">
    <property type="nucleotide sequence ID" value="NZ_FOCF01000003.1"/>
</dbReference>
<evidence type="ECO:0000313" key="2">
    <source>
        <dbReference type="Proteomes" id="UP000199206"/>
    </source>
</evidence>
<protein>
    <submittedName>
        <fullName evidence="1">Uncharacterized protein</fullName>
    </submittedName>
</protein>
<gene>
    <name evidence="1" type="ORF">SAMN05192583_1602</name>
</gene>
<dbReference type="AlphaFoldDB" id="A0A1H8CG56"/>
<keyword evidence="2" id="KW-1185">Reference proteome</keyword>
<name>A0A1H8CG56_9SPHN</name>
<dbReference type="Proteomes" id="UP000199206">
    <property type="component" value="Unassembled WGS sequence"/>
</dbReference>
<accession>A0A1H8CG56</accession>
<organism evidence="1 2">
    <name type="scientific">Sphingomonas gellani</name>
    <dbReference type="NCBI Taxonomy" id="1166340"/>
    <lineage>
        <taxon>Bacteria</taxon>
        <taxon>Pseudomonadati</taxon>
        <taxon>Pseudomonadota</taxon>
        <taxon>Alphaproteobacteria</taxon>
        <taxon>Sphingomonadales</taxon>
        <taxon>Sphingomonadaceae</taxon>
        <taxon>Sphingomonas</taxon>
    </lineage>
</organism>